<dbReference type="InterPro" id="IPR014729">
    <property type="entry name" value="Rossmann-like_a/b/a_fold"/>
</dbReference>
<dbReference type="InterPro" id="IPR006015">
    <property type="entry name" value="Universal_stress_UspA"/>
</dbReference>
<dbReference type="Pfam" id="PF00582">
    <property type="entry name" value="Usp"/>
    <property type="match status" value="1"/>
</dbReference>
<evidence type="ECO:0000313" key="3">
    <source>
        <dbReference type="EMBL" id="RCJ08289.1"/>
    </source>
</evidence>
<evidence type="ECO:0000259" key="2">
    <source>
        <dbReference type="Pfam" id="PF00582"/>
    </source>
</evidence>
<dbReference type="RefSeq" id="WP_114132096.1">
    <property type="nucleotide sequence ID" value="NZ_QDHA01000026.1"/>
</dbReference>
<comment type="caution">
    <text evidence="3">The sequence shown here is derived from an EMBL/GenBank/DDBJ whole genome shotgun (WGS) entry which is preliminary data.</text>
</comment>
<dbReference type="PRINTS" id="PR01438">
    <property type="entry name" value="UNVRSLSTRESS"/>
</dbReference>
<dbReference type="InterPro" id="IPR006016">
    <property type="entry name" value="UspA"/>
</dbReference>
<dbReference type="CDD" id="cd00293">
    <property type="entry name" value="USP-like"/>
    <property type="match status" value="1"/>
</dbReference>
<dbReference type="EMBL" id="QDHA01000026">
    <property type="protein sequence ID" value="RCJ08289.1"/>
    <property type="molecule type" value="Genomic_DNA"/>
</dbReference>
<protein>
    <submittedName>
        <fullName evidence="3">Universal stress protein</fullName>
    </submittedName>
</protein>
<proteinExistence type="inferred from homology"/>
<feature type="domain" description="UspA" evidence="2">
    <location>
        <begin position="2"/>
        <end position="46"/>
    </location>
</feature>
<evidence type="ECO:0000313" key="4">
    <source>
        <dbReference type="Proteomes" id="UP000253501"/>
    </source>
</evidence>
<organism evidence="3 4">
    <name type="scientific">Cupriavidus necator</name>
    <name type="common">Alcaligenes eutrophus</name>
    <name type="synonym">Ralstonia eutropha</name>
    <dbReference type="NCBI Taxonomy" id="106590"/>
    <lineage>
        <taxon>Bacteria</taxon>
        <taxon>Pseudomonadati</taxon>
        <taxon>Pseudomonadota</taxon>
        <taxon>Betaproteobacteria</taxon>
        <taxon>Burkholderiales</taxon>
        <taxon>Burkholderiaceae</taxon>
        <taxon>Cupriavidus</taxon>
    </lineage>
</organism>
<gene>
    <name evidence="3" type="ORF">DDK22_11665</name>
</gene>
<dbReference type="AlphaFoldDB" id="A0A367PK57"/>
<reference evidence="3 4" key="1">
    <citation type="submission" date="2018-04" db="EMBL/GenBank/DDBJ databases">
        <title>Cupriavidus necator CR12 genome sequencing and assembly.</title>
        <authorList>
            <person name="Ben Fekih I."/>
            <person name="Mazhar H.S."/>
            <person name="Bello S.K."/>
            <person name="Rensing C."/>
        </authorList>
    </citation>
    <scope>NUCLEOTIDE SEQUENCE [LARGE SCALE GENOMIC DNA]</scope>
    <source>
        <strain evidence="3 4">CR12</strain>
    </source>
</reference>
<evidence type="ECO:0000256" key="1">
    <source>
        <dbReference type="ARBA" id="ARBA00008791"/>
    </source>
</evidence>
<sequence length="62" mass="6872">MLLEATRSLNADLLVAGGYGHSRMREVMLGGTTWTLMHHAGMPLLLSQRMAEKRHAHRDCAA</sequence>
<dbReference type="Gene3D" id="3.40.50.620">
    <property type="entry name" value="HUPs"/>
    <property type="match status" value="1"/>
</dbReference>
<name>A0A367PK57_CUPNE</name>
<accession>A0A367PK57</accession>
<comment type="similarity">
    <text evidence="1">Belongs to the universal stress protein A family.</text>
</comment>
<dbReference type="SUPFAM" id="SSF52402">
    <property type="entry name" value="Adenine nucleotide alpha hydrolases-like"/>
    <property type="match status" value="1"/>
</dbReference>
<dbReference type="Proteomes" id="UP000253501">
    <property type="component" value="Unassembled WGS sequence"/>
</dbReference>